<evidence type="ECO:0000256" key="1">
    <source>
        <dbReference type="ARBA" id="ARBA00004123"/>
    </source>
</evidence>
<comment type="subunit">
    <text evidence="9">Component of the Mediator complex.</text>
</comment>
<evidence type="ECO:0000256" key="6">
    <source>
        <dbReference type="ARBA" id="ARBA00023163"/>
    </source>
</evidence>
<sequence>MPFIMEDQSYGMDVDDLFGDSEHVTLPALPTIPTPTVKGLARRLDELSASGCCQKITWSKSGCVAYITPDGFSVKLKVFARDPATGKWDLGKDAIVELPRQDEVQYVHLSWSHLGNDIAVVDAAGHVSTLTCTMALDRMTVMRADVVQPETEMDAVVGMHWLAFLPYEHKNNIVWSANRQGEQWDFQMASHRFNDAHHPMESKAAIIYLRRQGELRLRFQQPDSSWHEAATTLEPMISTRESFSHAAFASNNDNTLLLAAYDISGRLHLYRIEPKWNYTPPQPGPQQGQPPKFLEKPELHVSKILVEESCYPVTTTVGGAELGGGSETKDRIPAQLTHLNFLPTTPEHDDGTLPTIQAIFSAPPNSVSLDQPQAQQNPLSIVVKWEIQQTQQNQLHPSLDKVTSKRKTVNSVPARDVFLMKRLTDVMMHSVVLNFIPLWYNMLLAYCYGDGSIIFQRRANLQPLAPDYNAETVTSLIQAGFTFPAHEPSLYQSLSANHCIAACMQQDGTIKLRSIEYNYGSLASDEEDPKHSAALAALVLQFASAANQYFSSDDILSIIGELSDQRKRDFISLLFHALNVNLDCGIDDSSNNHLMLLGRSPFFVKTLSAAHLLGLDGNVQRSMTSKIAWMVLNIKYITQILTTIARMHGQIDKNALRPEIVPQFIGICRWIIHFMVYMMDEIIAVGFKIQKMNKADLNRQALEAMIEELNKPAILVLLSSFPRMMMKLWANPLAWVARSSLMYTNHPHSLDYRRLYAPLNQAVSEFPEWRFFESLLSESQKLVRKAYRDANLSEQGRNEAERQLMLGRLPDVLVPAARGLLTDTLFNENHAGGALLDKLDVAKVMFFDTTWLGLQESNQSKAWFDSHIVDICQKVVVRGQGSQTHPVSVSNQARNRSDSVGTSGGTGIDKKKTHLRRCVRCGSFMEDVTQGMPGYSPHHISWLIGVAKHCVCGNAWMLVPDKKDGK</sequence>
<evidence type="ECO:0000256" key="7">
    <source>
        <dbReference type="ARBA" id="ARBA00023242"/>
    </source>
</evidence>
<evidence type="ECO:0000256" key="3">
    <source>
        <dbReference type="ARBA" id="ARBA00019614"/>
    </source>
</evidence>
<organism evidence="13 14">
    <name type="scientific">Dendryphion nanum</name>
    <dbReference type="NCBI Taxonomy" id="256645"/>
    <lineage>
        <taxon>Eukaryota</taxon>
        <taxon>Fungi</taxon>
        <taxon>Dikarya</taxon>
        <taxon>Ascomycota</taxon>
        <taxon>Pezizomycotina</taxon>
        <taxon>Dothideomycetes</taxon>
        <taxon>Pleosporomycetidae</taxon>
        <taxon>Pleosporales</taxon>
        <taxon>Torulaceae</taxon>
        <taxon>Dendryphion</taxon>
    </lineage>
</organism>
<comment type="function">
    <text evidence="9">Component of the Mediator complex, a coactivator involved in the regulated transcription of nearly all RNA polymerase II-dependent genes. Mediator functions as a bridge to convey information from gene-specific regulatory proteins to the basal RNA polymerase II transcription machinery. Mediator is recruited to promoters by direct interactions with regulatory proteins and serves as a scaffold for the assembly of a functional preinitiation complex with RNA polymerase II and the general transcription factors.</text>
</comment>
<keyword evidence="5 9" id="KW-0010">Activator</keyword>
<evidence type="ECO:0000313" key="13">
    <source>
        <dbReference type="EMBL" id="KAH7130715.1"/>
    </source>
</evidence>
<dbReference type="InterPro" id="IPR048339">
    <property type="entry name" value="Mediator_Med16_C"/>
</dbReference>
<comment type="similarity">
    <text evidence="2 9">Belongs to the Mediator complex subunit 16 family.</text>
</comment>
<evidence type="ECO:0000256" key="9">
    <source>
        <dbReference type="RuleBase" id="RU364149"/>
    </source>
</evidence>
<dbReference type="EMBL" id="JAGMWT010000004">
    <property type="protein sequence ID" value="KAH7130715.1"/>
    <property type="molecule type" value="Genomic_DNA"/>
</dbReference>
<dbReference type="PANTHER" id="PTHR13224">
    <property type="entry name" value="THYROID HORMONE RECEPTOR-ASSOCIATED PROTEIN-RELATED"/>
    <property type="match status" value="1"/>
</dbReference>
<dbReference type="GO" id="GO:0016592">
    <property type="term" value="C:mediator complex"/>
    <property type="evidence" value="ECO:0007669"/>
    <property type="project" value="InterPro"/>
</dbReference>
<evidence type="ECO:0000256" key="2">
    <source>
        <dbReference type="ARBA" id="ARBA00006543"/>
    </source>
</evidence>
<accession>A0A9P9ITN8</accession>
<dbReference type="PANTHER" id="PTHR13224:SF6">
    <property type="entry name" value="MEDIATOR OF RNA POLYMERASE II TRANSCRIPTION SUBUNIT 16"/>
    <property type="match status" value="1"/>
</dbReference>
<dbReference type="Pfam" id="PF20719">
    <property type="entry name" value="Med16_C"/>
    <property type="match status" value="1"/>
</dbReference>
<dbReference type="Proteomes" id="UP000700596">
    <property type="component" value="Unassembled WGS sequence"/>
</dbReference>
<feature type="domain" description="Mediator complex subunit 16 C-terminal" evidence="12">
    <location>
        <begin position="834"/>
        <end position="957"/>
    </location>
</feature>
<dbReference type="InterPro" id="IPR021665">
    <property type="entry name" value="Mediator_Med16_N"/>
</dbReference>
<dbReference type="OrthoDB" id="4139168at2759"/>
<proteinExistence type="inferred from homology"/>
<reference evidence="13" key="1">
    <citation type="journal article" date="2021" name="Nat. Commun.">
        <title>Genetic determinants of endophytism in the Arabidopsis root mycobiome.</title>
        <authorList>
            <person name="Mesny F."/>
            <person name="Miyauchi S."/>
            <person name="Thiergart T."/>
            <person name="Pickel B."/>
            <person name="Atanasova L."/>
            <person name="Karlsson M."/>
            <person name="Huettel B."/>
            <person name="Barry K.W."/>
            <person name="Haridas S."/>
            <person name="Chen C."/>
            <person name="Bauer D."/>
            <person name="Andreopoulos W."/>
            <person name="Pangilinan J."/>
            <person name="LaButti K."/>
            <person name="Riley R."/>
            <person name="Lipzen A."/>
            <person name="Clum A."/>
            <person name="Drula E."/>
            <person name="Henrissat B."/>
            <person name="Kohler A."/>
            <person name="Grigoriev I.V."/>
            <person name="Martin F.M."/>
            <person name="Hacquard S."/>
        </authorList>
    </citation>
    <scope>NUCLEOTIDE SEQUENCE</scope>
    <source>
        <strain evidence="13">MPI-CAGE-CH-0243</strain>
    </source>
</reference>
<evidence type="ECO:0000313" key="14">
    <source>
        <dbReference type="Proteomes" id="UP000700596"/>
    </source>
</evidence>
<dbReference type="InterPro" id="IPR048338">
    <property type="entry name" value="Mediator_Med16"/>
</dbReference>
<evidence type="ECO:0000256" key="8">
    <source>
        <dbReference type="ARBA" id="ARBA00032015"/>
    </source>
</evidence>
<dbReference type="GO" id="GO:0045893">
    <property type="term" value="P:positive regulation of DNA-templated transcription"/>
    <property type="evidence" value="ECO:0007669"/>
    <property type="project" value="TreeGrafter"/>
</dbReference>
<evidence type="ECO:0000256" key="4">
    <source>
        <dbReference type="ARBA" id="ARBA00023015"/>
    </source>
</evidence>
<name>A0A9P9ITN8_9PLEO</name>
<evidence type="ECO:0000259" key="12">
    <source>
        <dbReference type="Pfam" id="PF20719"/>
    </source>
</evidence>
<keyword evidence="7 9" id="KW-0539">Nucleus</keyword>
<dbReference type="Pfam" id="PF11635">
    <property type="entry name" value="Med16_N"/>
    <property type="match status" value="1"/>
</dbReference>
<keyword evidence="14" id="KW-1185">Reference proteome</keyword>
<gene>
    <name evidence="9" type="primary">MED16</name>
    <name evidence="13" type="ORF">B0J11DRAFT_259669</name>
</gene>
<dbReference type="AlphaFoldDB" id="A0A9P9ITN8"/>
<protein>
    <recommendedName>
        <fullName evidence="3 9">Mediator of RNA polymerase II transcription subunit 16</fullName>
    </recommendedName>
    <alternativeName>
        <fullName evidence="8 9">Mediator complex subunit 16</fullName>
    </alternativeName>
</protein>
<keyword evidence="4 9" id="KW-0805">Transcription regulation</keyword>
<comment type="caution">
    <text evidence="13">The sequence shown here is derived from an EMBL/GenBank/DDBJ whole genome shotgun (WGS) entry which is preliminary data.</text>
</comment>
<comment type="subcellular location">
    <subcellularLocation>
        <location evidence="1 9">Nucleus</location>
    </subcellularLocation>
</comment>
<feature type="domain" description="Mediator complex subunit Med16 N-terminal" evidence="11">
    <location>
        <begin position="146"/>
        <end position="485"/>
    </location>
</feature>
<feature type="region of interest" description="Disordered" evidence="10">
    <location>
        <begin position="883"/>
        <end position="909"/>
    </location>
</feature>
<evidence type="ECO:0000256" key="5">
    <source>
        <dbReference type="ARBA" id="ARBA00023159"/>
    </source>
</evidence>
<evidence type="ECO:0000256" key="10">
    <source>
        <dbReference type="SAM" id="MobiDB-lite"/>
    </source>
</evidence>
<evidence type="ECO:0000259" key="11">
    <source>
        <dbReference type="Pfam" id="PF11635"/>
    </source>
</evidence>
<feature type="compositionally biased region" description="Polar residues" evidence="10">
    <location>
        <begin position="883"/>
        <end position="901"/>
    </location>
</feature>
<keyword evidence="6 9" id="KW-0804">Transcription</keyword>